<name>A0A2C9JE44_BIOGL</name>
<dbReference type="AlphaFoldDB" id="A0A2C9JE44"/>
<accession>A0A2C9JE44</accession>
<evidence type="ECO:0000313" key="2">
    <source>
        <dbReference type="EnsemblMetazoa" id="BGLB001252-PB"/>
    </source>
</evidence>
<dbReference type="VEuPathDB" id="VectorBase:BGLAX_045821"/>
<sequence>MLSLVKPTPGIGKQILRLRFQRRVSPKFGHNFVGKRSFGHNVVWKRSSDFDPTRGADLDHLSIDSRAARFSHSFVGKRAEDLQADEFLRELLERQTIDKLNNNDDGDVNIEERAGPGFPHSFVGKRYDGGESSEDESEDDLSEDKRGAPRFGHSFVGKRNYAVGILNRRGPVFAHNFVGKRNSDDIGKFLDLERRRVGFSHSFVGKRVPPEDFETKPFEQQDVSEHYLEKRSAPIRNKRSLRPSFDHAFIGKRDDDTFDEDIPVDERATPRFEHAFIGKRAPSFSHSFVGKRAPAFSHSFVGKRAPAFSHSFVGKRAPAFSHSFVGKRDEAVDSRNYYFIDFVSNLMGSSIICLMGDLISKSSLD</sequence>
<feature type="compositionally biased region" description="Acidic residues" evidence="1">
    <location>
        <begin position="131"/>
        <end position="142"/>
    </location>
</feature>
<dbReference type="Proteomes" id="UP000076420">
    <property type="component" value="Unassembled WGS sequence"/>
</dbReference>
<organism evidence="2 3">
    <name type="scientific">Biomphalaria glabrata</name>
    <name type="common">Bloodfluke planorb</name>
    <name type="synonym">Freshwater snail</name>
    <dbReference type="NCBI Taxonomy" id="6526"/>
    <lineage>
        <taxon>Eukaryota</taxon>
        <taxon>Metazoa</taxon>
        <taxon>Spiralia</taxon>
        <taxon>Lophotrochozoa</taxon>
        <taxon>Mollusca</taxon>
        <taxon>Gastropoda</taxon>
        <taxon>Heterobranchia</taxon>
        <taxon>Euthyneura</taxon>
        <taxon>Panpulmonata</taxon>
        <taxon>Hygrophila</taxon>
        <taxon>Lymnaeoidea</taxon>
        <taxon>Planorbidae</taxon>
        <taxon>Biomphalaria</taxon>
    </lineage>
</organism>
<gene>
    <name evidence="2" type="primary">106054703</name>
</gene>
<protein>
    <submittedName>
        <fullName evidence="2">Uncharacterized protein</fullName>
    </submittedName>
</protein>
<dbReference type="EnsemblMetazoa" id="BGLB001252-RB">
    <property type="protein sequence ID" value="BGLB001252-PB"/>
    <property type="gene ID" value="BGLB001252"/>
</dbReference>
<dbReference type="KEGG" id="bgt:106054703"/>
<proteinExistence type="predicted"/>
<evidence type="ECO:0000256" key="1">
    <source>
        <dbReference type="SAM" id="MobiDB-lite"/>
    </source>
</evidence>
<evidence type="ECO:0000313" key="3">
    <source>
        <dbReference type="Proteomes" id="UP000076420"/>
    </source>
</evidence>
<reference evidence="2" key="1">
    <citation type="submission" date="2020-05" db="UniProtKB">
        <authorList>
            <consortium name="EnsemblMetazoa"/>
        </authorList>
    </citation>
    <scope>IDENTIFICATION</scope>
    <source>
        <strain evidence="2">BB02</strain>
    </source>
</reference>
<dbReference type="VEuPathDB" id="VectorBase:BGLB001252"/>
<feature type="region of interest" description="Disordered" evidence="1">
    <location>
        <begin position="102"/>
        <end position="149"/>
    </location>
</feature>